<dbReference type="InterPro" id="IPR037430">
    <property type="entry name" value="SNX4_BAR"/>
</dbReference>
<dbReference type="PANTHER" id="PTHR46596:SF1">
    <property type="entry name" value="SORTING NEXIN-4"/>
    <property type="match status" value="1"/>
</dbReference>
<gene>
    <name evidence="5" type="ORF">ACJMK2_021972</name>
</gene>
<dbReference type="SUPFAM" id="SSF64268">
    <property type="entry name" value="PX domain"/>
    <property type="match status" value="1"/>
</dbReference>
<feature type="domain" description="PX" evidence="4">
    <location>
        <begin position="39"/>
        <end position="166"/>
    </location>
</feature>
<dbReference type="SMART" id="SM00312">
    <property type="entry name" value="PX"/>
    <property type="match status" value="1"/>
</dbReference>
<evidence type="ECO:0000256" key="3">
    <source>
        <dbReference type="SAM" id="MobiDB-lite"/>
    </source>
</evidence>
<proteinExistence type="inferred from homology"/>
<dbReference type="InterPro" id="IPR027267">
    <property type="entry name" value="AH/BAR_dom_sf"/>
</dbReference>
<dbReference type="PANTHER" id="PTHR46596">
    <property type="entry name" value="SORTING NEXIN-4"/>
    <property type="match status" value="1"/>
</dbReference>
<sequence>MADEVPTYSPENFPNTPDEDPFENARKMGKTNLLQWMEITVVEPEKRTTSSMKMQDTYIVYLVETRITDNSIKCSGDGTTSLWRRYSEFELLRSYLESIYPAMVIPPLPEKKASYTWQNSATDKFDAEFIERRRAALEIFLLRVAAHLLLSQDKIFIGFLQKEDGWKDAVYATDFLSKGESRLKSLNASFRLKKPDRRFEELKNYGNEIQCNIANILKLRAKLADRLYGIHKVHSNYGRVFCEWSGIEKDMADQLQSASHYMNVYSETVDGILEEEEQYSDQLKEYLAFGDSLRTVCRKYECIQYDVEKVEDNLTYKNNQKDMLMQGKTGGSFSLSGMKKAIFGGDTPEQRDQKIKQLDEQIKQTEQELQQVNTDAQKFIDAALRDIDRFKRQKTKDLKEIFTNYAIMQIKTCKKGIAIWTSAKDCFAKM</sequence>
<feature type="region of interest" description="Disordered" evidence="3">
    <location>
        <begin position="1"/>
        <end position="25"/>
    </location>
</feature>
<accession>A0ABD3TJN6</accession>
<evidence type="ECO:0000259" key="4">
    <source>
        <dbReference type="PROSITE" id="PS50195"/>
    </source>
</evidence>
<keyword evidence="6" id="KW-1185">Reference proteome</keyword>
<dbReference type="Pfam" id="PF00787">
    <property type="entry name" value="PX"/>
    <property type="match status" value="1"/>
</dbReference>
<reference evidence="5 6" key="1">
    <citation type="submission" date="2024-11" db="EMBL/GenBank/DDBJ databases">
        <title>Chromosome-level genome assembly of the freshwater bivalve Anodonta woodiana.</title>
        <authorList>
            <person name="Chen X."/>
        </authorList>
    </citation>
    <scope>NUCLEOTIDE SEQUENCE [LARGE SCALE GENOMIC DNA]</scope>
    <source>
        <strain evidence="5">MN2024</strain>
        <tissue evidence="5">Gills</tissue>
    </source>
</reference>
<dbReference type="InterPro" id="IPR001683">
    <property type="entry name" value="PX_dom"/>
</dbReference>
<dbReference type="InterPro" id="IPR034783">
    <property type="entry name" value="SNX4"/>
</dbReference>
<dbReference type="InterPro" id="IPR034902">
    <property type="entry name" value="PX_SNX4"/>
</dbReference>
<comment type="caution">
    <text evidence="5">The sequence shown here is derived from an EMBL/GenBank/DDBJ whole genome shotgun (WGS) entry which is preliminary data.</text>
</comment>
<dbReference type="PROSITE" id="PS50195">
    <property type="entry name" value="PX"/>
    <property type="match status" value="1"/>
</dbReference>
<evidence type="ECO:0000313" key="6">
    <source>
        <dbReference type="Proteomes" id="UP001634394"/>
    </source>
</evidence>
<evidence type="ECO:0000313" key="5">
    <source>
        <dbReference type="EMBL" id="KAL3836548.1"/>
    </source>
</evidence>
<dbReference type="Gene3D" id="3.30.1520.10">
    <property type="entry name" value="Phox-like domain"/>
    <property type="match status" value="1"/>
</dbReference>
<keyword evidence="2" id="KW-0175">Coiled coil</keyword>
<feature type="coiled-coil region" evidence="2">
    <location>
        <begin position="355"/>
        <end position="382"/>
    </location>
</feature>
<dbReference type="AlphaFoldDB" id="A0ABD3TJN6"/>
<dbReference type="Gene3D" id="1.20.1270.60">
    <property type="entry name" value="Arfaptin homology (AH) domain/BAR domain"/>
    <property type="match status" value="1"/>
</dbReference>
<dbReference type="Proteomes" id="UP001634394">
    <property type="component" value="Unassembled WGS sequence"/>
</dbReference>
<organism evidence="5 6">
    <name type="scientific">Sinanodonta woodiana</name>
    <name type="common">Chinese pond mussel</name>
    <name type="synonym">Anodonta woodiana</name>
    <dbReference type="NCBI Taxonomy" id="1069815"/>
    <lineage>
        <taxon>Eukaryota</taxon>
        <taxon>Metazoa</taxon>
        <taxon>Spiralia</taxon>
        <taxon>Lophotrochozoa</taxon>
        <taxon>Mollusca</taxon>
        <taxon>Bivalvia</taxon>
        <taxon>Autobranchia</taxon>
        <taxon>Heteroconchia</taxon>
        <taxon>Palaeoheterodonta</taxon>
        <taxon>Unionida</taxon>
        <taxon>Unionoidea</taxon>
        <taxon>Unionidae</taxon>
        <taxon>Unioninae</taxon>
        <taxon>Sinanodonta</taxon>
    </lineage>
</organism>
<dbReference type="EMBL" id="JBJQND010000018">
    <property type="protein sequence ID" value="KAL3836548.1"/>
    <property type="molecule type" value="Genomic_DNA"/>
</dbReference>
<dbReference type="CDD" id="cd07622">
    <property type="entry name" value="BAR_SNX4"/>
    <property type="match status" value="1"/>
</dbReference>
<name>A0ABD3TJN6_SINWO</name>
<dbReference type="InterPro" id="IPR036871">
    <property type="entry name" value="PX_dom_sf"/>
</dbReference>
<dbReference type="CDD" id="cd06864">
    <property type="entry name" value="PX_SNX4"/>
    <property type="match status" value="1"/>
</dbReference>
<evidence type="ECO:0000256" key="1">
    <source>
        <dbReference type="ARBA" id="ARBA00010883"/>
    </source>
</evidence>
<protein>
    <recommendedName>
        <fullName evidence="4">PX domain-containing protein</fullName>
    </recommendedName>
</protein>
<evidence type="ECO:0000256" key="2">
    <source>
        <dbReference type="SAM" id="Coils"/>
    </source>
</evidence>
<comment type="similarity">
    <text evidence="1">Belongs to the sorting nexin family.</text>
</comment>